<dbReference type="Proteomes" id="UP000030744">
    <property type="component" value="Unassembled WGS sequence"/>
</dbReference>
<organism evidence="4 5">
    <name type="scientific">Eimeria mitis</name>
    <dbReference type="NCBI Taxonomy" id="44415"/>
    <lineage>
        <taxon>Eukaryota</taxon>
        <taxon>Sar</taxon>
        <taxon>Alveolata</taxon>
        <taxon>Apicomplexa</taxon>
        <taxon>Conoidasida</taxon>
        <taxon>Coccidia</taxon>
        <taxon>Eucoccidiorida</taxon>
        <taxon>Eimeriorina</taxon>
        <taxon>Eimeriidae</taxon>
        <taxon>Eimeria</taxon>
    </lineage>
</organism>
<keyword evidence="1" id="KW-1133">Transmembrane helix</keyword>
<feature type="domain" description="SCP" evidence="3">
    <location>
        <begin position="104"/>
        <end position="169"/>
    </location>
</feature>
<dbReference type="Gene3D" id="3.40.33.10">
    <property type="entry name" value="CAP"/>
    <property type="match status" value="1"/>
</dbReference>
<evidence type="ECO:0000256" key="1">
    <source>
        <dbReference type="SAM" id="Phobius"/>
    </source>
</evidence>
<evidence type="ECO:0000313" key="5">
    <source>
        <dbReference type="Proteomes" id="UP000030744"/>
    </source>
</evidence>
<name>U6JRU5_9EIME</name>
<reference evidence="4" key="1">
    <citation type="submission" date="2013-10" db="EMBL/GenBank/DDBJ databases">
        <title>Genomic analysis of the causative agents of coccidiosis in chickens.</title>
        <authorList>
            <person name="Reid A.J."/>
            <person name="Blake D."/>
            <person name="Billington K."/>
            <person name="Browne H."/>
            <person name="Dunn M."/>
            <person name="Hung S."/>
            <person name="Kawahara F."/>
            <person name="Miranda-Saavedra D."/>
            <person name="Mourier T."/>
            <person name="Nagra H."/>
            <person name="Otto T.D."/>
            <person name="Rawlings N."/>
            <person name="Sanchez A."/>
            <person name="Sanders M."/>
            <person name="Subramaniam C."/>
            <person name="Tay Y."/>
            <person name="Dear P."/>
            <person name="Doerig C."/>
            <person name="Gruber A."/>
            <person name="Parkinson J."/>
            <person name="Shirley M."/>
            <person name="Wan K.L."/>
            <person name="Berriman M."/>
            <person name="Tomley F."/>
            <person name="Pain A."/>
        </authorList>
    </citation>
    <scope>NUCLEOTIDE SEQUENCE [LARGE SCALE GENOMIC DNA]</scope>
    <source>
        <strain evidence="4">Houghton</strain>
    </source>
</reference>
<dbReference type="InterPro" id="IPR035940">
    <property type="entry name" value="CAP_sf"/>
</dbReference>
<feature type="signal peptide" evidence="2">
    <location>
        <begin position="1"/>
        <end position="24"/>
    </location>
</feature>
<keyword evidence="5" id="KW-1185">Reference proteome</keyword>
<dbReference type="EMBL" id="HG680937">
    <property type="protein sequence ID" value="CDJ28154.1"/>
    <property type="molecule type" value="Genomic_DNA"/>
</dbReference>
<evidence type="ECO:0000313" key="4">
    <source>
        <dbReference type="EMBL" id="CDJ28154.1"/>
    </source>
</evidence>
<feature type="transmembrane region" description="Helical" evidence="1">
    <location>
        <begin position="226"/>
        <end position="246"/>
    </location>
</feature>
<gene>
    <name evidence="4" type="ORF">EMH_0099450</name>
</gene>
<accession>U6JRU5</accession>
<keyword evidence="1" id="KW-0472">Membrane</keyword>
<dbReference type="OrthoDB" id="348012at2759"/>
<proteinExistence type="predicted"/>
<dbReference type="GeneID" id="25383836"/>
<evidence type="ECO:0000259" key="3">
    <source>
        <dbReference type="Pfam" id="PF00188"/>
    </source>
</evidence>
<dbReference type="AlphaFoldDB" id="U6JRU5"/>
<dbReference type="VEuPathDB" id="ToxoDB:EMH_0099450"/>
<evidence type="ECO:0000256" key="2">
    <source>
        <dbReference type="SAM" id="SignalP"/>
    </source>
</evidence>
<dbReference type="Pfam" id="PF00188">
    <property type="entry name" value="CAP"/>
    <property type="match status" value="1"/>
</dbReference>
<dbReference type="RefSeq" id="XP_013350731.1">
    <property type="nucleotide sequence ID" value="XM_013495277.1"/>
</dbReference>
<feature type="chain" id="PRO_5004672069" evidence="2">
    <location>
        <begin position="25"/>
        <end position="248"/>
    </location>
</feature>
<reference evidence="4" key="2">
    <citation type="submission" date="2013-10" db="EMBL/GenBank/DDBJ databases">
        <authorList>
            <person name="Aslett M."/>
        </authorList>
    </citation>
    <scope>NUCLEOTIDE SEQUENCE [LARGE SCALE GENOMIC DNA]</scope>
    <source>
        <strain evidence="4">Houghton</strain>
    </source>
</reference>
<keyword evidence="1" id="KW-0812">Transmembrane</keyword>
<dbReference type="InterPro" id="IPR014044">
    <property type="entry name" value="CAP_dom"/>
</dbReference>
<protein>
    <submittedName>
        <fullName evidence="4">SAG family member</fullName>
    </submittedName>
</protein>
<keyword evidence="2" id="KW-0732">Signal</keyword>
<sequence>MGPNFKGAAAVCLMALSGFQQVTAVTAPKFAVEAAGEDAYISVNLARVGQMSVRINQLTKDDGLIEGLQETLPGAEALRAVTTCAEAISELKKQKTFVAQFIKDDDKNYRQSVQEALTTGLKQVESYPTTDAKWQDFWGNVDGANLASLLWSNSTKVGCAVGICTEGTHDTRSTTTKAAFLFCQMSPAAEENKAPFDKEYYEALTERKTLLTAMTEEDLKAPVKGAAAAAVPCLVLAGLYAIVAFASA</sequence>